<organism evidence="6 7">
    <name type="scientific">Coffea arabica</name>
    <name type="common">Arabian coffee</name>
    <dbReference type="NCBI Taxonomy" id="13443"/>
    <lineage>
        <taxon>Eukaryota</taxon>
        <taxon>Viridiplantae</taxon>
        <taxon>Streptophyta</taxon>
        <taxon>Embryophyta</taxon>
        <taxon>Tracheophyta</taxon>
        <taxon>Spermatophyta</taxon>
        <taxon>Magnoliopsida</taxon>
        <taxon>eudicotyledons</taxon>
        <taxon>Gunneridae</taxon>
        <taxon>Pentapetalae</taxon>
        <taxon>asterids</taxon>
        <taxon>lamiids</taxon>
        <taxon>Gentianales</taxon>
        <taxon>Rubiaceae</taxon>
        <taxon>Ixoroideae</taxon>
        <taxon>Gardenieae complex</taxon>
        <taxon>Bertiereae - Coffeeae clade</taxon>
        <taxon>Coffeeae</taxon>
        <taxon>Coffea</taxon>
    </lineage>
</organism>
<dbReference type="Pfam" id="PF02458">
    <property type="entry name" value="Transferase"/>
    <property type="match status" value="1"/>
</dbReference>
<keyword evidence="3" id="KW-0017">Alkaloid metabolism</keyword>
<keyword evidence="6" id="KW-1185">Reference proteome</keyword>
<gene>
    <name evidence="7" type="primary">LOC140009962</name>
</gene>
<accession>A0ABM4UYT1</accession>
<comment type="subunit">
    <text evidence="2">Monomer.</text>
</comment>
<protein>
    <submittedName>
        <fullName evidence="7">Stemmadenine O-acetyltransferase-like</fullName>
    </submittedName>
</protein>
<comment type="similarity">
    <text evidence="1">Belongs to the plant acyltransferase family.</text>
</comment>
<reference evidence="7" key="1">
    <citation type="submission" date="2025-08" db="UniProtKB">
        <authorList>
            <consortium name="RefSeq"/>
        </authorList>
    </citation>
    <scope>IDENTIFICATION</scope>
    <source>
        <tissue evidence="7">Leaves</tissue>
    </source>
</reference>
<dbReference type="Gene3D" id="3.30.559.10">
    <property type="entry name" value="Chloramphenicol acetyltransferase-like domain"/>
    <property type="match status" value="1"/>
</dbReference>
<evidence type="ECO:0000256" key="3">
    <source>
        <dbReference type="ARBA" id="ARBA00022589"/>
    </source>
</evidence>
<dbReference type="PANTHER" id="PTHR31623">
    <property type="entry name" value="F21J9.9"/>
    <property type="match status" value="1"/>
</dbReference>
<evidence type="ECO:0000256" key="1">
    <source>
        <dbReference type="ARBA" id="ARBA00009861"/>
    </source>
</evidence>
<evidence type="ECO:0000313" key="7">
    <source>
        <dbReference type="RefSeq" id="XP_071912415.1"/>
    </source>
</evidence>
<evidence type="ECO:0000256" key="5">
    <source>
        <dbReference type="ARBA" id="ARBA00023315"/>
    </source>
</evidence>
<name>A0ABM4UYT1_COFAR</name>
<dbReference type="RefSeq" id="XP_071912415.1">
    <property type="nucleotide sequence ID" value="XM_072056314.1"/>
</dbReference>
<evidence type="ECO:0000313" key="6">
    <source>
        <dbReference type="Proteomes" id="UP001652660"/>
    </source>
</evidence>
<proteinExistence type="inferred from homology"/>
<dbReference type="GeneID" id="140009962"/>
<keyword evidence="5" id="KW-0012">Acyltransferase</keyword>
<dbReference type="InterPro" id="IPR023213">
    <property type="entry name" value="CAT-like_dom_sf"/>
</dbReference>
<evidence type="ECO:0000256" key="2">
    <source>
        <dbReference type="ARBA" id="ARBA00011245"/>
    </source>
</evidence>
<evidence type="ECO:0000256" key="4">
    <source>
        <dbReference type="ARBA" id="ARBA00022679"/>
    </source>
</evidence>
<sequence length="146" mass="16193">MEIISKEFIKPSSPTTMDSKKTCQHLKQSLSESLTRFYPLAGRINDSNLCFIDCDDSGALFIEAQVHAQLSEKLSQSTAIEELNQYLPLELYAHDADNIPLAIQISFFECGGMAIGVCISHKVADAMSFVTFMTTWADGIFISMQV</sequence>
<dbReference type="PANTHER" id="PTHR31623:SF110">
    <property type="entry name" value="VINORINE SYNTHASE-LIKE"/>
    <property type="match status" value="1"/>
</dbReference>
<dbReference type="Proteomes" id="UP001652660">
    <property type="component" value="Chromosome 6e"/>
</dbReference>
<keyword evidence="4" id="KW-0808">Transferase</keyword>